<dbReference type="InterPro" id="IPR020602">
    <property type="entry name" value="GTP_CycHdrlase_I_dom"/>
</dbReference>
<feature type="region of interest" description="Disordered" evidence="8">
    <location>
        <begin position="1"/>
        <end position="46"/>
    </location>
</feature>
<dbReference type="NCBIfam" id="NF006826">
    <property type="entry name" value="PRK09347.1-3"/>
    <property type="match status" value="1"/>
</dbReference>
<evidence type="ECO:0000256" key="3">
    <source>
        <dbReference type="ARBA" id="ARBA00012715"/>
    </source>
</evidence>
<dbReference type="PROSITE" id="PS00860">
    <property type="entry name" value="GTP_CYCLOHYDROL_1_2"/>
    <property type="match status" value="1"/>
</dbReference>
<organism evidence="10 11">
    <name type="scientific">Apiospora marii</name>
    <dbReference type="NCBI Taxonomy" id="335849"/>
    <lineage>
        <taxon>Eukaryota</taxon>
        <taxon>Fungi</taxon>
        <taxon>Dikarya</taxon>
        <taxon>Ascomycota</taxon>
        <taxon>Pezizomycotina</taxon>
        <taxon>Sordariomycetes</taxon>
        <taxon>Xylariomycetidae</taxon>
        <taxon>Amphisphaeriales</taxon>
        <taxon>Apiosporaceae</taxon>
        <taxon>Apiospora</taxon>
    </lineage>
</organism>
<evidence type="ECO:0000256" key="5">
    <source>
        <dbReference type="ARBA" id="ARBA00022801"/>
    </source>
</evidence>
<proteinExistence type="inferred from homology"/>
<evidence type="ECO:0000256" key="8">
    <source>
        <dbReference type="SAM" id="MobiDB-lite"/>
    </source>
</evidence>
<dbReference type="InterPro" id="IPR018234">
    <property type="entry name" value="GTP_CycHdrlase_I_CS"/>
</dbReference>
<dbReference type="PANTHER" id="PTHR11109">
    <property type="entry name" value="GTP CYCLOHYDROLASE I"/>
    <property type="match status" value="1"/>
</dbReference>
<accession>A0ABR1RHL7</accession>
<keyword evidence="11" id="KW-1185">Reference proteome</keyword>
<comment type="similarity">
    <text evidence="2">Belongs to the GTP cyclohydrolase I family.</text>
</comment>
<reference evidence="10 11" key="1">
    <citation type="submission" date="2023-01" db="EMBL/GenBank/DDBJ databases">
        <title>Analysis of 21 Apiospora genomes using comparative genomics revels a genus with tremendous synthesis potential of carbohydrate active enzymes and secondary metabolites.</title>
        <authorList>
            <person name="Sorensen T."/>
        </authorList>
    </citation>
    <scope>NUCLEOTIDE SEQUENCE [LARGE SCALE GENOMIC DNA]</scope>
    <source>
        <strain evidence="10 11">CBS 20057</strain>
    </source>
</reference>
<protein>
    <recommendedName>
        <fullName evidence="4">GTP cyclohydrolase 1</fullName>
        <ecNumber evidence="3">3.5.4.16</ecNumber>
    </recommendedName>
    <alternativeName>
        <fullName evidence="7">GTP cyclohydrolase I</fullName>
    </alternativeName>
</protein>
<comment type="caution">
    <text evidence="10">The sequence shown here is derived from an EMBL/GenBank/DDBJ whole genome shotgun (WGS) entry which is preliminary data.</text>
</comment>
<dbReference type="Gene3D" id="1.10.286.10">
    <property type="match status" value="1"/>
</dbReference>
<dbReference type="NCBIfam" id="NF006825">
    <property type="entry name" value="PRK09347.1-2"/>
    <property type="match status" value="1"/>
</dbReference>
<comment type="pathway">
    <text evidence="1">Cofactor biosynthesis; 7,8-dihydroneopterin triphosphate biosynthesis; 7,8-dihydroneopterin triphosphate from GTP: step 1/1.</text>
</comment>
<dbReference type="Pfam" id="PF01227">
    <property type="entry name" value="GTP_cyclohydroI"/>
    <property type="match status" value="1"/>
</dbReference>
<dbReference type="PROSITE" id="PS00859">
    <property type="entry name" value="GTP_CYCLOHYDROL_1_1"/>
    <property type="match status" value="1"/>
</dbReference>
<feature type="domain" description="GTP cyclohydrolase I" evidence="9">
    <location>
        <begin position="51"/>
        <end position="225"/>
    </location>
</feature>
<dbReference type="EC" id="3.5.4.16" evidence="3"/>
<dbReference type="Proteomes" id="UP001396898">
    <property type="component" value="Unassembled WGS sequence"/>
</dbReference>
<dbReference type="SUPFAM" id="SSF55620">
    <property type="entry name" value="Tetrahydrobiopterin biosynthesis enzymes-like"/>
    <property type="match status" value="1"/>
</dbReference>
<evidence type="ECO:0000256" key="6">
    <source>
        <dbReference type="ARBA" id="ARBA00022909"/>
    </source>
</evidence>
<evidence type="ECO:0000256" key="2">
    <source>
        <dbReference type="ARBA" id="ARBA00008085"/>
    </source>
</evidence>
<evidence type="ECO:0000313" key="11">
    <source>
        <dbReference type="Proteomes" id="UP001396898"/>
    </source>
</evidence>
<dbReference type="EMBL" id="JAQQWI010000016">
    <property type="protein sequence ID" value="KAK8009361.1"/>
    <property type="molecule type" value="Genomic_DNA"/>
</dbReference>
<evidence type="ECO:0000256" key="1">
    <source>
        <dbReference type="ARBA" id="ARBA00005080"/>
    </source>
</evidence>
<keyword evidence="5" id="KW-0378">Hydrolase</keyword>
<evidence type="ECO:0000313" key="10">
    <source>
        <dbReference type="EMBL" id="KAK8009361.1"/>
    </source>
</evidence>
<dbReference type="Gene3D" id="3.30.1130.10">
    <property type="match status" value="1"/>
</dbReference>
<dbReference type="InterPro" id="IPR043133">
    <property type="entry name" value="GTP-CH-I_C/QueF"/>
</dbReference>
<dbReference type="HAMAP" id="MF_00223">
    <property type="entry name" value="FolE"/>
    <property type="match status" value="1"/>
</dbReference>
<dbReference type="PANTHER" id="PTHR11109:SF7">
    <property type="entry name" value="GTP CYCLOHYDROLASE 1"/>
    <property type="match status" value="1"/>
</dbReference>
<feature type="compositionally biased region" description="Polar residues" evidence="8">
    <location>
        <begin position="1"/>
        <end position="15"/>
    </location>
</feature>
<dbReference type="NCBIfam" id="TIGR00063">
    <property type="entry name" value="folE"/>
    <property type="match status" value="1"/>
</dbReference>
<keyword evidence="6" id="KW-0289">Folate biosynthesis</keyword>
<name>A0ABR1RHL7_9PEZI</name>
<evidence type="ECO:0000256" key="4">
    <source>
        <dbReference type="ARBA" id="ARBA00017272"/>
    </source>
</evidence>
<dbReference type="InterPro" id="IPR043134">
    <property type="entry name" value="GTP-CH-I_N"/>
</dbReference>
<dbReference type="InterPro" id="IPR001474">
    <property type="entry name" value="GTP_CycHdrlase_I"/>
</dbReference>
<sequence length="231" mass="25310">MTPSSNSESQATANGNGDGYKSSAVIDKPSENGTSEHAGGTDPESTQTRIAACFRQILELIGEDPDRQGLQKTPDRYAQAILSLTKGYTQTPKEVVNEAIFDCDTGELVIVRDIEISSLCEHHILPFMGKAHIGYIPRSKVVGLSKLARIADIYAQRLQMQERLTWEIASAIQTELQPEGVRVVLECRHMCMCNRGVQKPGSSTVTVSSAGALRNDKFKRQEFDTLLGLGR</sequence>
<evidence type="ECO:0000259" key="9">
    <source>
        <dbReference type="Pfam" id="PF01227"/>
    </source>
</evidence>
<gene>
    <name evidence="10" type="ORF">PG991_011912</name>
</gene>
<evidence type="ECO:0000256" key="7">
    <source>
        <dbReference type="ARBA" id="ARBA00030854"/>
    </source>
</evidence>